<evidence type="ECO:0000313" key="3">
    <source>
        <dbReference type="WBParaSite" id="SSLN_0000073901-mRNA-1"/>
    </source>
</evidence>
<evidence type="ECO:0000313" key="1">
    <source>
        <dbReference type="EMBL" id="VDL86081.1"/>
    </source>
</evidence>
<organism evidence="3">
    <name type="scientific">Schistocephalus solidus</name>
    <name type="common">Tapeworm</name>
    <dbReference type="NCBI Taxonomy" id="70667"/>
    <lineage>
        <taxon>Eukaryota</taxon>
        <taxon>Metazoa</taxon>
        <taxon>Spiralia</taxon>
        <taxon>Lophotrochozoa</taxon>
        <taxon>Platyhelminthes</taxon>
        <taxon>Cestoda</taxon>
        <taxon>Eucestoda</taxon>
        <taxon>Diphyllobothriidea</taxon>
        <taxon>Diphyllobothriidae</taxon>
        <taxon>Schistocephalus</taxon>
    </lineage>
</organism>
<evidence type="ECO:0000313" key="2">
    <source>
        <dbReference type="Proteomes" id="UP000275846"/>
    </source>
</evidence>
<sequence>MDTNTIGMSIFHFTSWHTAERPTPLQDSHPITYGQAMTFADKLTSATPYRTSAKLNHPWRGPVAVLDVLAPASFLLRYAIRTKSPPFFAHFS</sequence>
<dbReference type="WBParaSite" id="SSLN_0000073901-mRNA-1">
    <property type="protein sequence ID" value="SSLN_0000073901-mRNA-1"/>
    <property type="gene ID" value="SSLN_0000073901"/>
</dbReference>
<accession>A0A183S910</accession>
<dbReference type="Proteomes" id="UP000275846">
    <property type="component" value="Unassembled WGS sequence"/>
</dbReference>
<proteinExistence type="predicted"/>
<dbReference type="AlphaFoldDB" id="A0A183S910"/>
<keyword evidence="2" id="KW-1185">Reference proteome</keyword>
<reference evidence="3" key="1">
    <citation type="submission" date="2016-06" db="UniProtKB">
        <authorList>
            <consortium name="WormBaseParasite"/>
        </authorList>
    </citation>
    <scope>IDENTIFICATION</scope>
</reference>
<name>A0A183S910_SCHSO</name>
<dbReference type="EMBL" id="UYSU01000653">
    <property type="protein sequence ID" value="VDL86081.1"/>
    <property type="molecule type" value="Genomic_DNA"/>
</dbReference>
<protein>
    <submittedName>
        <fullName evidence="1 3">Uncharacterized protein</fullName>
    </submittedName>
</protein>
<gene>
    <name evidence="1" type="ORF">SSLN_LOCUS708</name>
</gene>
<reference evidence="1 2" key="2">
    <citation type="submission" date="2018-11" db="EMBL/GenBank/DDBJ databases">
        <authorList>
            <consortium name="Pathogen Informatics"/>
        </authorList>
    </citation>
    <scope>NUCLEOTIDE SEQUENCE [LARGE SCALE GENOMIC DNA]</scope>
    <source>
        <strain evidence="1 2">NST_G2</strain>
    </source>
</reference>